<reference evidence="3 4" key="1">
    <citation type="submission" date="2016-02" db="EMBL/GenBank/DDBJ databases">
        <title>Draft genome sequence of Polaribacter atrinae KACC17473.</title>
        <authorList>
            <person name="Shin S.-K."/>
            <person name="Yi H."/>
        </authorList>
    </citation>
    <scope>NUCLEOTIDE SEQUENCE [LARGE SCALE GENOMIC DNA]</scope>
    <source>
        <strain evidence="3 4">KACC 17473</strain>
    </source>
</reference>
<feature type="transmembrane region" description="Helical" evidence="2">
    <location>
        <begin position="206"/>
        <end position="227"/>
    </location>
</feature>
<dbReference type="EMBL" id="LVWE01000010">
    <property type="protein sequence ID" value="OAD45909.1"/>
    <property type="molecule type" value="Genomic_DNA"/>
</dbReference>
<evidence type="ECO:0008006" key="5">
    <source>
        <dbReference type="Google" id="ProtNLM"/>
    </source>
</evidence>
<evidence type="ECO:0000313" key="4">
    <source>
        <dbReference type="Proteomes" id="UP000076923"/>
    </source>
</evidence>
<proteinExistence type="predicted"/>
<dbReference type="OrthoDB" id="1066121at2"/>
<gene>
    <name evidence="3" type="ORF">LPB303_06375</name>
</gene>
<evidence type="ECO:0000313" key="3">
    <source>
        <dbReference type="EMBL" id="OAD45909.1"/>
    </source>
</evidence>
<feature type="transmembrane region" description="Helical" evidence="2">
    <location>
        <begin position="239"/>
        <end position="259"/>
    </location>
</feature>
<feature type="transmembrane region" description="Helical" evidence="2">
    <location>
        <begin position="6"/>
        <end position="24"/>
    </location>
</feature>
<evidence type="ECO:0000256" key="1">
    <source>
        <dbReference type="SAM" id="MobiDB-lite"/>
    </source>
</evidence>
<feature type="region of interest" description="Disordered" evidence="1">
    <location>
        <begin position="568"/>
        <end position="591"/>
    </location>
</feature>
<keyword evidence="2" id="KW-0472">Membrane</keyword>
<dbReference type="RefSeq" id="WP_068448943.1">
    <property type="nucleotide sequence ID" value="NZ_CP150660.1"/>
</dbReference>
<organism evidence="3 4">
    <name type="scientific">Polaribacter atrinae</name>
    <dbReference type="NCBI Taxonomy" id="1333662"/>
    <lineage>
        <taxon>Bacteria</taxon>
        <taxon>Pseudomonadati</taxon>
        <taxon>Bacteroidota</taxon>
        <taxon>Flavobacteriia</taxon>
        <taxon>Flavobacteriales</taxon>
        <taxon>Flavobacteriaceae</taxon>
    </lineage>
</organism>
<keyword evidence="2" id="KW-1133">Transmembrane helix</keyword>
<dbReference type="Proteomes" id="UP000076923">
    <property type="component" value="Unassembled WGS sequence"/>
</dbReference>
<name>A0A176TDS1_9FLAO</name>
<dbReference type="STRING" id="1333662.LPB303_06375"/>
<comment type="caution">
    <text evidence="3">The sequence shown here is derived from an EMBL/GenBank/DDBJ whole genome shotgun (WGS) entry which is preliminary data.</text>
</comment>
<evidence type="ECO:0000256" key="2">
    <source>
        <dbReference type="SAM" id="Phobius"/>
    </source>
</evidence>
<accession>A0A176TDS1</accession>
<keyword evidence="2" id="KW-0812">Transmembrane</keyword>
<sequence length="606" mass="69277">MNNITIIEFLLVGLIILIQIFQTLKTFKKINVLKSIIPNKDFFKIKLFNIPVEDLQVFQPKVVLDNLSKYEIENTDIKSISDDFEYTYENLEPLTITEIKDKIKVDFSENIKATLKEEIIDEAIAIHNYHANYENSNEQESFVNEISLINPNETSNTIFDGLLHSINVYLLRNKGATTDFNLIKDITERNIDTEDEDISQRITTPLYLGLMGTMLGIIFGLINLFLISGDGDQFEIKGFLIGVSIAMSASFIGLLFTVSNSTYYKTARKDVEIAKNDFYTFIQTELLPILNQSVSSSVFMLHTNLVKFNDNFTVNINRLTGLLNKNYDAVIAQDNILQSLENIDITEFAKANIKVLRELKAGTEDLHKFNQYLSSLNATVDGTTRLSNSFQTLLKKANNFEGLAEKLDSRIEESNKLVQFLNDHYEVLSERGDLLTDSVKKVDDILNKSLVELREHTTEKIDAIKQLTITEEDSVIKAYTENINAIKERTLTEEKLLKNAFSEKIESLKKVSKKEEELMESNFSQYKRHFEKLDLLDKLHESINEIKSNSKNQLDLVNIEIKSLRASVEKSKTTSNNKNKAAPLKSNKKKSVASKIKFFFTPKKNK</sequence>
<protein>
    <recommendedName>
        <fullName evidence="5">MotA/TolQ/ExbB proton channel domain-containing protein</fullName>
    </recommendedName>
</protein>
<keyword evidence="4" id="KW-1185">Reference proteome</keyword>
<dbReference type="AlphaFoldDB" id="A0A176TDS1"/>